<sequence length="54" mass="6156">MLGWMVLRYVRLVAIRRLSGTVSPSVDRRPRSGKRRSSGIWRPYASMHSGVPSE</sequence>
<evidence type="ECO:0000313" key="3">
    <source>
        <dbReference type="Proteomes" id="UP000003875"/>
    </source>
</evidence>
<gene>
    <name evidence="2" type="ORF">BIFPSEUDO_04276</name>
</gene>
<evidence type="ECO:0000256" key="1">
    <source>
        <dbReference type="SAM" id="MobiDB-lite"/>
    </source>
</evidence>
<comment type="caution">
    <text evidence="2">The sequence shown here is derived from an EMBL/GenBank/DDBJ whole genome shotgun (WGS) entry which is preliminary data.</text>
</comment>
<dbReference type="EMBL" id="ABXX02000006">
    <property type="protein sequence ID" value="EEG70007.1"/>
    <property type="molecule type" value="Genomic_DNA"/>
</dbReference>
<dbReference type="AlphaFoldDB" id="C0BV33"/>
<protein>
    <submittedName>
        <fullName evidence="2">Uncharacterized protein</fullName>
    </submittedName>
</protein>
<organism evidence="2 3">
    <name type="scientific">Bifidobacterium pseudocatenulatum DSM 20438 = JCM 1200 = LMG 10505</name>
    <dbReference type="NCBI Taxonomy" id="547043"/>
    <lineage>
        <taxon>Bacteria</taxon>
        <taxon>Bacillati</taxon>
        <taxon>Actinomycetota</taxon>
        <taxon>Actinomycetes</taxon>
        <taxon>Bifidobacteriales</taxon>
        <taxon>Bifidobacteriaceae</taxon>
        <taxon>Bifidobacterium</taxon>
    </lineage>
</organism>
<feature type="region of interest" description="Disordered" evidence="1">
    <location>
        <begin position="21"/>
        <end position="54"/>
    </location>
</feature>
<accession>C0BV33</accession>
<reference evidence="2 3" key="2">
    <citation type="submission" date="2009-02" db="EMBL/GenBank/DDBJ databases">
        <authorList>
            <person name="Fulton L."/>
            <person name="Clifton S."/>
            <person name="Fulton B."/>
            <person name="Xu J."/>
            <person name="Minx P."/>
            <person name="Pepin K.H."/>
            <person name="Johnson M."/>
            <person name="Bhonagiri V."/>
            <person name="Nash W.E."/>
            <person name="Mardis E.R."/>
            <person name="Wilson R.K."/>
        </authorList>
    </citation>
    <scope>NUCLEOTIDE SEQUENCE [LARGE SCALE GENOMIC DNA]</scope>
    <source>
        <strain evidence="2 3">DSM 20438</strain>
    </source>
</reference>
<proteinExistence type="predicted"/>
<dbReference type="Proteomes" id="UP000003875">
    <property type="component" value="Unassembled WGS sequence"/>
</dbReference>
<reference evidence="2 3" key="1">
    <citation type="submission" date="2009-02" db="EMBL/GenBank/DDBJ databases">
        <title>Draft genome sequence of Bifidobacterium pseudocatenulatum (DSM 20438).</title>
        <authorList>
            <person name="Sudarsanam P."/>
            <person name="Ley R."/>
            <person name="Guruge J."/>
            <person name="Turnbaugh P.J."/>
            <person name="Mahowald M."/>
            <person name="Liep D."/>
            <person name="Gordon J."/>
        </authorList>
    </citation>
    <scope>NUCLEOTIDE SEQUENCE [LARGE SCALE GENOMIC DNA]</scope>
    <source>
        <strain evidence="2 3">DSM 20438</strain>
    </source>
</reference>
<evidence type="ECO:0000313" key="2">
    <source>
        <dbReference type="EMBL" id="EEG70007.1"/>
    </source>
</evidence>
<name>C0BV33_BIFPS</name>